<dbReference type="EnsemblMetazoa" id="GAUT024738-RA">
    <property type="protein sequence ID" value="GAUT024738-PA"/>
    <property type="gene ID" value="GAUT024738"/>
</dbReference>
<name>A0A1A9V3N2_GLOAU</name>
<feature type="transmembrane region" description="Helical" evidence="1">
    <location>
        <begin position="32"/>
        <end position="52"/>
    </location>
</feature>
<evidence type="ECO:0000313" key="2">
    <source>
        <dbReference type="EnsemblMetazoa" id="GAUT024738-PA"/>
    </source>
</evidence>
<proteinExistence type="predicted"/>
<reference evidence="2" key="1">
    <citation type="submission" date="2020-05" db="UniProtKB">
        <authorList>
            <consortium name="EnsemblMetazoa"/>
        </authorList>
    </citation>
    <scope>IDENTIFICATION</scope>
    <source>
        <strain evidence="2">TTRI</strain>
    </source>
</reference>
<accession>A0A1A9V3N2</accession>
<dbReference type="AlphaFoldDB" id="A0A1A9V3N2"/>
<keyword evidence="3" id="KW-1185">Reference proteome</keyword>
<keyword evidence="1" id="KW-0472">Membrane</keyword>
<evidence type="ECO:0000313" key="3">
    <source>
        <dbReference type="Proteomes" id="UP000078200"/>
    </source>
</evidence>
<keyword evidence="1" id="KW-0812">Transmembrane</keyword>
<keyword evidence="1" id="KW-1133">Transmembrane helix</keyword>
<evidence type="ECO:0000256" key="1">
    <source>
        <dbReference type="SAM" id="Phobius"/>
    </source>
</evidence>
<sequence length="125" mass="14291">MTLGLNTGDFSRFDCNRSLFGKNKQKKTKTKIMNSYVVIVVILTILIVVNAAENGNVKTKENLSSGQQPFNGNVAVDEVVVESSLYIKPKPRLQFRRTRRSVWEKPINYISLLEHKRTKRGINDH</sequence>
<evidence type="ECO:0008006" key="4">
    <source>
        <dbReference type="Google" id="ProtNLM"/>
    </source>
</evidence>
<dbReference type="Proteomes" id="UP000078200">
    <property type="component" value="Unassembled WGS sequence"/>
</dbReference>
<organism evidence="2 3">
    <name type="scientific">Glossina austeni</name>
    <name type="common">Savannah tsetse fly</name>
    <dbReference type="NCBI Taxonomy" id="7395"/>
    <lineage>
        <taxon>Eukaryota</taxon>
        <taxon>Metazoa</taxon>
        <taxon>Ecdysozoa</taxon>
        <taxon>Arthropoda</taxon>
        <taxon>Hexapoda</taxon>
        <taxon>Insecta</taxon>
        <taxon>Pterygota</taxon>
        <taxon>Neoptera</taxon>
        <taxon>Endopterygota</taxon>
        <taxon>Diptera</taxon>
        <taxon>Brachycera</taxon>
        <taxon>Muscomorpha</taxon>
        <taxon>Hippoboscoidea</taxon>
        <taxon>Glossinidae</taxon>
        <taxon>Glossina</taxon>
    </lineage>
</organism>
<dbReference type="VEuPathDB" id="VectorBase:GAUT024738"/>
<protein>
    <recommendedName>
        <fullName evidence="4">Transmembrane protein</fullName>
    </recommendedName>
</protein>